<feature type="region of interest" description="Disordered" evidence="1">
    <location>
        <begin position="1005"/>
        <end position="1045"/>
    </location>
</feature>
<feature type="region of interest" description="Disordered" evidence="1">
    <location>
        <begin position="1083"/>
        <end position="1133"/>
    </location>
</feature>
<feature type="compositionally biased region" description="Pro residues" evidence="1">
    <location>
        <begin position="247"/>
        <end position="259"/>
    </location>
</feature>
<dbReference type="EMBL" id="JAPDMZ010000014">
    <property type="protein sequence ID" value="KAK0556536.1"/>
    <property type="molecule type" value="Genomic_DNA"/>
</dbReference>
<gene>
    <name evidence="2" type="ORF">OC846_001104</name>
</gene>
<feature type="compositionally biased region" description="Polar residues" evidence="1">
    <location>
        <begin position="188"/>
        <end position="198"/>
    </location>
</feature>
<feature type="region of interest" description="Disordered" evidence="1">
    <location>
        <begin position="163"/>
        <end position="362"/>
    </location>
</feature>
<name>A0AAN6K092_9BASI</name>
<feature type="compositionally biased region" description="Low complexity" evidence="1">
    <location>
        <begin position="272"/>
        <end position="283"/>
    </location>
</feature>
<feature type="compositionally biased region" description="Basic residues" evidence="1">
    <location>
        <begin position="1083"/>
        <end position="1094"/>
    </location>
</feature>
<evidence type="ECO:0000313" key="2">
    <source>
        <dbReference type="EMBL" id="KAK0556536.1"/>
    </source>
</evidence>
<feature type="compositionally biased region" description="Polar residues" evidence="1">
    <location>
        <begin position="18"/>
        <end position="31"/>
    </location>
</feature>
<feature type="compositionally biased region" description="Basic and acidic residues" evidence="1">
    <location>
        <begin position="1449"/>
        <end position="1460"/>
    </location>
</feature>
<organism evidence="2 3">
    <name type="scientific">Tilletia horrida</name>
    <dbReference type="NCBI Taxonomy" id="155126"/>
    <lineage>
        <taxon>Eukaryota</taxon>
        <taxon>Fungi</taxon>
        <taxon>Dikarya</taxon>
        <taxon>Basidiomycota</taxon>
        <taxon>Ustilaginomycotina</taxon>
        <taxon>Exobasidiomycetes</taxon>
        <taxon>Tilletiales</taxon>
        <taxon>Tilletiaceae</taxon>
        <taxon>Tilletia</taxon>
    </lineage>
</organism>
<feature type="region of interest" description="Disordered" evidence="1">
    <location>
        <begin position="1"/>
        <end position="148"/>
    </location>
</feature>
<reference evidence="2" key="1">
    <citation type="journal article" date="2023" name="PhytoFront">
        <title>Draft Genome Resources of Seven Strains of Tilletia horrida, Causal Agent of Kernel Smut of Rice.</title>
        <authorList>
            <person name="Khanal S."/>
            <person name="Antony Babu S."/>
            <person name="Zhou X.G."/>
        </authorList>
    </citation>
    <scope>NUCLEOTIDE SEQUENCE</scope>
    <source>
        <strain evidence="2">TX6</strain>
    </source>
</reference>
<protein>
    <submittedName>
        <fullName evidence="2">Uncharacterized protein</fullName>
    </submittedName>
</protein>
<evidence type="ECO:0000256" key="1">
    <source>
        <dbReference type="SAM" id="MobiDB-lite"/>
    </source>
</evidence>
<feature type="compositionally biased region" description="Basic and acidic residues" evidence="1">
    <location>
        <begin position="1271"/>
        <end position="1287"/>
    </location>
</feature>
<dbReference type="Proteomes" id="UP001176517">
    <property type="component" value="Unassembled WGS sequence"/>
</dbReference>
<feature type="region of interest" description="Disordered" evidence="1">
    <location>
        <begin position="417"/>
        <end position="576"/>
    </location>
</feature>
<feature type="compositionally biased region" description="Polar residues" evidence="1">
    <location>
        <begin position="926"/>
        <end position="935"/>
    </location>
</feature>
<feature type="compositionally biased region" description="Polar residues" evidence="1">
    <location>
        <begin position="826"/>
        <end position="839"/>
    </location>
</feature>
<feature type="compositionally biased region" description="Low complexity" evidence="1">
    <location>
        <begin position="101"/>
        <end position="125"/>
    </location>
</feature>
<feature type="compositionally biased region" description="Acidic residues" evidence="1">
    <location>
        <begin position="1660"/>
        <end position="1675"/>
    </location>
</feature>
<feature type="compositionally biased region" description="Low complexity" evidence="1">
    <location>
        <begin position="1701"/>
        <end position="1713"/>
    </location>
</feature>
<evidence type="ECO:0000313" key="3">
    <source>
        <dbReference type="Proteomes" id="UP001176517"/>
    </source>
</evidence>
<feature type="compositionally biased region" description="Polar residues" evidence="1">
    <location>
        <begin position="39"/>
        <end position="59"/>
    </location>
</feature>
<feature type="region of interest" description="Disordered" evidence="1">
    <location>
        <begin position="1655"/>
        <end position="1728"/>
    </location>
</feature>
<feature type="compositionally biased region" description="Polar residues" evidence="1">
    <location>
        <begin position="1497"/>
        <end position="1530"/>
    </location>
</feature>
<feature type="compositionally biased region" description="Polar residues" evidence="1">
    <location>
        <begin position="1569"/>
        <end position="1586"/>
    </location>
</feature>
<feature type="compositionally biased region" description="Polar residues" evidence="1">
    <location>
        <begin position="473"/>
        <end position="487"/>
    </location>
</feature>
<proteinExistence type="predicted"/>
<feature type="region of interest" description="Disordered" evidence="1">
    <location>
        <begin position="1475"/>
        <end position="1630"/>
    </location>
</feature>
<feature type="compositionally biased region" description="Basic and acidic residues" evidence="1">
    <location>
        <begin position="1208"/>
        <end position="1228"/>
    </location>
</feature>
<feature type="region of interest" description="Disordered" evidence="1">
    <location>
        <begin position="1391"/>
        <end position="1460"/>
    </location>
</feature>
<feature type="compositionally biased region" description="Polar residues" evidence="1">
    <location>
        <begin position="694"/>
        <end position="730"/>
    </location>
</feature>
<feature type="compositionally biased region" description="Basic and acidic residues" evidence="1">
    <location>
        <begin position="1112"/>
        <end position="1127"/>
    </location>
</feature>
<keyword evidence="3" id="KW-1185">Reference proteome</keyword>
<comment type="caution">
    <text evidence="2">The sequence shown here is derived from an EMBL/GenBank/DDBJ whole genome shotgun (WGS) entry which is preliminary data.</text>
</comment>
<feature type="region of interest" description="Disordered" evidence="1">
    <location>
        <begin position="898"/>
        <end position="935"/>
    </location>
</feature>
<feature type="region of interest" description="Disordered" evidence="1">
    <location>
        <begin position="670"/>
        <end position="766"/>
    </location>
</feature>
<feature type="compositionally biased region" description="Polar residues" evidence="1">
    <location>
        <begin position="1433"/>
        <end position="1443"/>
    </location>
</feature>
<feature type="compositionally biased region" description="Low complexity" evidence="1">
    <location>
        <begin position="515"/>
        <end position="524"/>
    </location>
</feature>
<feature type="region of interest" description="Disordered" evidence="1">
    <location>
        <begin position="808"/>
        <end position="872"/>
    </location>
</feature>
<feature type="compositionally biased region" description="Basic and acidic residues" evidence="1">
    <location>
        <begin position="1250"/>
        <end position="1261"/>
    </location>
</feature>
<feature type="region of interest" description="Disordered" evidence="1">
    <location>
        <begin position="618"/>
        <end position="643"/>
    </location>
</feature>
<accession>A0AAN6K092</accession>
<feature type="compositionally biased region" description="Low complexity" evidence="1">
    <location>
        <begin position="445"/>
        <end position="457"/>
    </location>
</feature>
<feature type="region of interest" description="Disordered" evidence="1">
    <location>
        <begin position="1193"/>
        <end position="1289"/>
    </location>
</feature>
<feature type="compositionally biased region" description="Basic and acidic residues" evidence="1">
    <location>
        <begin position="1676"/>
        <end position="1689"/>
    </location>
</feature>
<feature type="compositionally biased region" description="Low complexity" evidence="1">
    <location>
        <begin position="545"/>
        <end position="557"/>
    </location>
</feature>
<feature type="compositionally biased region" description="Polar residues" evidence="1">
    <location>
        <begin position="754"/>
        <end position="766"/>
    </location>
</feature>
<sequence>MRIASYRDPAYTGPTGARVSSPTSPIQSSPAIGSPPPLSQQGTRSRGNTVSSSKISNLIGSIRRSGSRHNLNEPPNSPRGSEDVAADASAPATRHGGSSSGSGSSLLPSFGLGIRDLGGRSPIIRGRGGSFGASRKSDDDSYVPYNGPFELPPVSANIDFSSAGEAAAAAGGRTGSGLLPPIHGSFGPSISQQLQASGTFAPAPTSRHGLGDTSDLDAARRRSPSGAAFTSQRGTPHRESPYSYTPLSPPPSSPLPAIPSTPAFVFPRRQQPSASSSAAASPAVSQNETPRQSNPTTLAQVYSQPYTRPSDSTPKVAAPWSPLSPYSRPQSPREPSAGPEAAASSHQRRPSIGTGLPTAYVHSSANHSGLLDAAPYLPAALSFDRNPAQPQPPTDFSNLNQASFRPAIVGWAKPATTSYPISDQTDSREPVPSPAKSAGASRAPSSLDSNNSSDNLNASFSHPYERQTVGGHSAQTSMTSLRTNPSSGGAHAMSGKARSHGDTPSSQRHRRGELSSGQASSSSGVAMGWSDSGGVGSARRGHTPASEFSVSSEEAAALDLPTGPEGSTGLGEGPASMSVSAALASGRHPRAIASVPDLRVPAIVTAAPSVAEEQYGEIGHTEGQSTPELVEETVSPRTSHGVEREETAIAVRVETPSGVATLYENLAAHRPQAPLSPIPSSMASPGTERRLDGSSPSARDLSSNSGDRGTPQQSSRSNGSRTDSNVTSASPGRHSELARQRPFTETTDAPARTPSPQASDTWSSMERSAARAKYHLLQQLHLEELILHSVEYTGVLEPANGCEAVFRPKPPLRSRNSSGVRHIQLPSASERNSTSVSSGKDTHSTIAPLEAGFERHRARPNTRRTVSQQHRRIKTEGQEIDTDVPVNLEQLFDRDRWTGPAQAGEGRTSMRQPFFHHRMPPPPPTEANQPKTSSGPIRSAAAVVTAPAAWCAPADNISVGIPDGSEQAIAPPAPKFATLPIENRRTQSGNVEMVYRMTSVPVGTAGVAEGERTRHRKKSSRTRKEAATPELVHNASSPEVDDLATPDLPTVIAEGIWLDEQRAKWREQHRKSLDGSAVAIAWRRRSRSRSRSMSRSRNNSLTGAERPTIYETYRDRQQTSTRDDAALDPRGGVLANLQNKYKDREQPQARGRIARQAIHDDREYREQQRQQALRHSRSSPQLRRSAMLQEEAGHVPLPTAGAGAAAARSERRGLGLNQEADREADRSISPEIPTSFRPFARRRVASLGRESARKMAKEKTHQRQRSASHSPTRELNGEQARDPDFQNKRVRKLSAGTLRVLMGAFARKNRAPAAAQSAAQADKNRISAVSGTQMRVHRSSASWDRAVQTKEPVHLKSEERLGAYQTDIGMSKGSRSVVTDVPVVIATSDGKRQSYRKVPPPTDQGLYSFPPRRREGSDDSTYQTPGLALGSGPATTSAPSDLTTAGRHPTREGYHRPQDSNDLRAMLREAHRHDLEPLESQGDASHSLPAPPRRRGQSMSSDGRHQSSPGHESRVPASQQRTALMTQAFSTPVFAVPPTPQTVRPDSREDRSSSALSGSDPRATPASLAATSQSPQDNRSRSSADSYDTRPGSTAPREIWTMDSGTREDEDPQFQNLFFMPPRNDGSIPRSPYTRDARVMGTFAGSGLAMGLQEETHEQVDDEIADGEDHEALDEVAERMRPSDEDRFHQMGASRASSGISHQPAPRFSSSSSPRDDQPPGSAAGTRF</sequence>
<feature type="compositionally biased region" description="Low complexity" evidence="1">
    <location>
        <begin position="333"/>
        <end position="345"/>
    </location>
</feature>
<feature type="compositionally biased region" description="Polar residues" evidence="1">
    <location>
        <begin position="284"/>
        <end position="313"/>
    </location>
</feature>